<dbReference type="EMBL" id="VUNG01000020">
    <property type="protein sequence ID" value="MST84710.1"/>
    <property type="molecule type" value="Genomic_DNA"/>
</dbReference>
<feature type="coiled-coil region" evidence="1">
    <location>
        <begin position="557"/>
        <end position="634"/>
    </location>
</feature>
<dbReference type="Gene3D" id="1.10.287.1060">
    <property type="entry name" value="ESAT-6-like"/>
    <property type="match status" value="1"/>
</dbReference>
<keyword evidence="4" id="KW-1185">Reference proteome</keyword>
<feature type="signal peptide" evidence="2">
    <location>
        <begin position="1"/>
        <end position="21"/>
    </location>
</feature>
<proteinExistence type="predicted"/>
<gene>
    <name evidence="3" type="ORF">FYJ73_08520</name>
</gene>
<feature type="chain" id="PRO_5029616494" evidence="2">
    <location>
        <begin position="22"/>
        <end position="874"/>
    </location>
</feature>
<organism evidence="3 4">
    <name type="scientific">Hallella mizrahii</name>
    <dbReference type="NCBI Taxonomy" id="2606637"/>
    <lineage>
        <taxon>Bacteria</taxon>
        <taxon>Pseudomonadati</taxon>
        <taxon>Bacteroidota</taxon>
        <taxon>Bacteroidia</taxon>
        <taxon>Bacteroidales</taxon>
        <taxon>Prevotellaceae</taxon>
        <taxon>Hallella</taxon>
    </lineage>
</organism>
<sequence length="874" mass="99180">MKSTFVIQILLLALAVLPVRAQYASINIDYKTMEGMTEAYATEAAIEALHNESLQKIYDSYQAAGVASSGIFSSKYLERKALTDLNLWNDEKENYYYTRIYNIVSKRIIPKTVTCARLMVEDPSTAVYWGSYLLKTTDDVKSLCQQFESVVTNSSLSFKDIAFLELSDELKAIVDITQLGGVDWKNLFENIGSDISGRFTKDHLKADLDNLINKGVGLANAGYRNSLAQLLQGTSFGGTFLEKATSVITLADNASNLYGDFKKLSTRQFIEKLTGMNSVSELFKLSDYNITGWLDDYSQAAVGRHYTQRVYIYRRDQGSETVCDYRPPTDNNAIIYGDHWYRINTRDANFTPSSAQYEAILSNSENHAGWSRKRVNELNNGSSKYYYNMYYSPSAFILSKRKSGQYAKAYAYYIRVSKSWDIKEEVYEEVFDSYSMDWNTFMAQMKARLAQYNANGDHQEINSTGELKDYIDSHPQEPNYTYYIGYDNRRYYTTTDAGKLAGSSSATFSITCHDGGTLGKGSTTYKCKECGKAVDAHTKQCAMRTTLSGSDDSGVETTELQARLVRLRQQAATLQAQLDQLNKENSELLRKMSASTGAAYEQYRATYESNEKRIKALQKELDGVDDDIKDTRQAITESQEGEKEQTDDYNRIPQLMKAMKDAYHINWKDAGNWSGNTFVRQGTVGNVKGQVTFKATLSIARKPKYFLGIKVHRAIVQIDWSLTSSWSDTSVAETMNLDPNKSDEENARLVNRKISELRRAHPNCNVTVEYAKTKEVAEDTTDDVHHLLWASDRLEIARGIEARLARIYTDLVMVEKFLHYRHSLLDWAKDMAPKLNADSNRKLSIAEQCHRRWMANGGSANYQREDEEDESSLP</sequence>
<dbReference type="RefSeq" id="WP_154534290.1">
    <property type="nucleotide sequence ID" value="NZ_VUNG01000020.1"/>
</dbReference>
<evidence type="ECO:0000256" key="2">
    <source>
        <dbReference type="SAM" id="SignalP"/>
    </source>
</evidence>
<dbReference type="AlphaFoldDB" id="A0A7K0KGX5"/>
<evidence type="ECO:0000256" key="1">
    <source>
        <dbReference type="SAM" id="Coils"/>
    </source>
</evidence>
<accession>A0A7K0KGX5</accession>
<protein>
    <submittedName>
        <fullName evidence="3">Uncharacterized protein</fullName>
    </submittedName>
</protein>
<evidence type="ECO:0000313" key="4">
    <source>
        <dbReference type="Proteomes" id="UP000438914"/>
    </source>
</evidence>
<reference evidence="3 4" key="1">
    <citation type="submission" date="2019-08" db="EMBL/GenBank/DDBJ databases">
        <title>In-depth cultivation of the pig gut microbiome towards novel bacterial diversity and tailored functional studies.</title>
        <authorList>
            <person name="Wylensek D."/>
            <person name="Hitch T.C.A."/>
            <person name="Clavel T."/>
        </authorList>
    </citation>
    <scope>NUCLEOTIDE SEQUENCE [LARGE SCALE GENOMIC DNA]</scope>
    <source>
        <strain evidence="3 4">LKV-178-WT-2A</strain>
    </source>
</reference>
<keyword evidence="1" id="KW-0175">Coiled coil</keyword>
<comment type="caution">
    <text evidence="3">The sequence shown here is derived from an EMBL/GenBank/DDBJ whole genome shotgun (WGS) entry which is preliminary data.</text>
</comment>
<dbReference type="Proteomes" id="UP000438914">
    <property type="component" value="Unassembled WGS sequence"/>
</dbReference>
<evidence type="ECO:0000313" key="3">
    <source>
        <dbReference type="EMBL" id="MST84710.1"/>
    </source>
</evidence>
<name>A0A7K0KGX5_9BACT</name>
<keyword evidence="2" id="KW-0732">Signal</keyword>